<comment type="caution">
    <text evidence="1">The sequence shown here is derived from an EMBL/GenBank/DDBJ whole genome shotgun (WGS) entry which is preliminary data.</text>
</comment>
<evidence type="ECO:0000313" key="2">
    <source>
        <dbReference type="Proteomes" id="UP000290759"/>
    </source>
</evidence>
<dbReference type="EMBL" id="QYBB01000042">
    <property type="protein sequence ID" value="RYC29709.1"/>
    <property type="molecule type" value="Genomic_DNA"/>
</dbReference>
<gene>
    <name evidence="1" type="ORF">D3273_22480</name>
</gene>
<dbReference type="Proteomes" id="UP000290759">
    <property type="component" value="Unassembled WGS sequence"/>
</dbReference>
<organism evidence="1 2">
    <name type="scientific">Lichenibacterium minor</name>
    <dbReference type="NCBI Taxonomy" id="2316528"/>
    <lineage>
        <taxon>Bacteria</taxon>
        <taxon>Pseudomonadati</taxon>
        <taxon>Pseudomonadota</taxon>
        <taxon>Alphaproteobacteria</taxon>
        <taxon>Hyphomicrobiales</taxon>
        <taxon>Lichenihabitantaceae</taxon>
        <taxon>Lichenibacterium</taxon>
    </lineage>
</organism>
<name>A0A4Q2TZY0_9HYPH</name>
<protein>
    <recommendedName>
        <fullName evidence="3">Transcriptional coactivator p15 (PC4) C-terminal domain-containing protein</fullName>
    </recommendedName>
</protein>
<evidence type="ECO:0000313" key="1">
    <source>
        <dbReference type="EMBL" id="RYC29709.1"/>
    </source>
</evidence>
<reference evidence="1 2" key="1">
    <citation type="submission" date="2018-12" db="EMBL/GenBank/DDBJ databases">
        <authorList>
            <person name="Grouzdev D.S."/>
            <person name="Krutkina M.S."/>
        </authorList>
    </citation>
    <scope>NUCLEOTIDE SEQUENCE [LARGE SCALE GENOMIC DNA]</scope>
    <source>
        <strain evidence="1 2">RmlP026</strain>
    </source>
</reference>
<reference evidence="1 2" key="2">
    <citation type="submission" date="2019-02" db="EMBL/GenBank/DDBJ databases">
        <title>'Lichenibacterium ramalinii' gen. nov. sp. nov., 'Lichenibacterium minor' gen. nov. sp. nov.</title>
        <authorList>
            <person name="Pankratov T."/>
        </authorList>
    </citation>
    <scope>NUCLEOTIDE SEQUENCE [LARGE SCALE GENOMIC DNA]</scope>
    <source>
        <strain evidence="1 2">RmlP026</strain>
    </source>
</reference>
<dbReference type="AlphaFoldDB" id="A0A4Q2TZY0"/>
<evidence type="ECO:0008006" key="3">
    <source>
        <dbReference type="Google" id="ProtNLM"/>
    </source>
</evidence>
<proteinExistence type="predicted"/>
<keyword evidence="2" id="KW-1185">Reference proteome</keyword>
<accession>A0A4Q2TZY0</accession>
<sequence length="77" mass="8336">MGSIIKGRRESIEVALRRSNDRTALDLRIFSIHGEDRTPTPRGVCVPLVDIRSMRRLLAQADAQAVALGLLPAGGAE</sequence>